<evidence type="ECO:0000256" key="1">
    <source>
        <dbReference type="SAM" id="MobiDB-lite"/>
    </source>
</evidence>
<reference evidence="2 3" key="1">
    <citation type="submission" date="2021-06" db="EMBL/GenBank/DDBJ databases">
        <title>Caerostris extrusa draft genome.</title>
        <authorList>
            <person name="Kono N."/>
            <person name="Arakawa K."/>
        </authorList>
    </citation>
    <scope>NUCLEOTIDE SEQUENCE [LARGE SCALE GENOMIC DNA]</scope>
</reference>
<evidence type="ECO:0000313" key="2">
    <source>
        <dbReference type="EMBL" id="GIY06102.1"/>
    </source>
</evidence>
<feature type="compositionally biased region" description="Polar residues" evidence="1">
    <location>
        <begin position="103"/>
        <end position="118"/>
    </location>
</feature>
<gene>
    <name evidence="2" type="ORF">CEXT_156101</name>
</gene>
<evidence type="ECO:0000313" key="3">
    <source>
        <dbReference type="Proteomes" id="UP001054945"/>
    </source>
</evidence>
<name>A0AAV4QCS4_CAEEX</name>
<protein>
    <submittedName>
        <fullName evidence="2">Uncharacterized protein</fullName>
    </submittedName>
</protein>
<feature type="region of interest" description="Disordered" evidence="1">
    <location>
        <begin position="81"/>
        <end position="118"/>
    </location>
</feature>
<sequence>MSARRMQATSHDSVSRRVSRITTIIHGMVRQKLACSERAGELTACQPASTVNPARGIRGRPWQTMKQPLGAASRLRLMGERAGASPRGQHEAASGGGILDYASSRTDPTGKNASCFHS</sequence>
<proteinExistence type="predicted"/>
<dbReference type="EMBL" id="BPLR01005923">
    <property type="protein sequence ID" value="GIY06102.1"/>
    <property type="molecule type" value="Genomic_DNA"/>
</dbReference>
<keyword evidence="3" id="KW-1185">Reference proteome</keyword>
<dbReference type="AlphaFoldDB" id="A0AAV4QCS4"/>
<dbReference type="Proteomes" id="UP001054945">
    <property type="component" value="Unassembled WGS sequence"/>
</dbReference>
<accession>A0AAV4QCS4</accession>
<organism evidence="2 3">
    <name type="scientific">Caerostris extrusa</name>
    <name type="common">Bark spider</name>
    <name type="synonym">Caerostris bankana</name>
    <dbReference type="NCBI Taxonomy" id="172846"/>
    <lineage>
        <taxon>Eukaryota</taxon>
        <taxon>Metazoa</taxon>
        <taxon>Ecdysozoa</taxon>
        <taxon>Arthropoda</taxon>
        <taxon>Chelicerata</taxon>
        <taxon>Arachnida</taxon>
        <taxon>Araneae</taxon>
        <taxon>Araneomorphae</taxon>
        <taxon>Entelegynae</taxon>
        <taxon>Araneoidea</taxon>
        <taxon>Araneidae</taxon>
        <taxon>Caerostris</taxon>
    </lineage>
</organism>
<comment type="caution">
    <text evidence="2">The sequence shown here is derived from an EMBL/GenBank/DDBJ whole genome shotgun (WGS) entry which is preliminary data.</text>
</comment>